<keyword evidence="3" id="KW-1185">Reference proteome</keyword>
<evidence type="ECO:0000313" key="2">
    <source>
        <dbReference type="EMBL" id="MBP2077242.1"/>
    </source>
</evidence>
<reference evidence="2" key="1">
    <citation type="submission" date="2021-03" db="EMBL/GenBank/DDBJ databases">
        <title>Genomic Encyclopedia of Type Strains, Phase IV (KMG-IV): sequencing the most valuable type-strain genomes for metagenomic binning, comparative biology and taxonomic classification.</title>
        <authorList>
            <person name="Goeker M."/>
        </authorList>
    </citation>
    <scope>NUCLEOTIDE SEQUENCE</scope>
    <source>
        <strain evidence="2">DSM 107338</strain>
    </source>
</reference>
<keyword evidence="1" id="KW-0812">Transmembrane</keyword>
<organism evidence="2 3">
    <name type="scientific">Oceanobacillus polygoni</name>
    <dbReference type="NCBI Taxonomy" id="1235259"/>
    <lineage>
        <taxon>Bacteria</taxon>
        <taxon>Bacillati</taxon>
        <taxon>Bacillota</taxon>
        <taxon>Bacilli</taxon>
        <taxon>Bacillales</taxon>
        <taxon>Bacillaceae</taxon>
        <taxon>Oceanobacillus</taxon>
    </lineage>
</organism>
<comment type="caution">
    <text evidence="2">The sequence shown here is derived from an EMBL/GenBank/DDBJ whole genome shotgun (WGS) entry which is preliminary data.</text>
</comment>
<proteinExistence type="predicted"/>
<protein>
    <submittedName>
        <fullName evidence="2">Uncharacterized protein</fullName>
    </submittedName>
</protein>
<evidence type="ECO:0000313" key="3">
    <source>
        <dbReference type="Proteomes" id="UP001138793"/>
    </source>
</evidence>
<sequence>MKAHATILNAVKYICGTLVFLGIAIFSCGVYVSDYQGLVGIGVGAVMSAAFIWIMGVFLVATEEMINKEHEAKRSTL</sequence>
<name>A0A9X0YSF0_9BACI</name>
<dbReference type="EMBL" id="JAGGMB010000004">
    <property type="protein sequence ID" value="MBP2077242.1"/>
    <property type="molecule type" value="Genomic_DNA"/>
</dbReference>
<keyword evidence="1" id="KW-1133">Transmembrane helix</keyword>
<feature type="transmembrane region" description="Helical" evidence="1">
    <location>
        <begin position="12"/>
        <end position="32"/>
    </location>
</feature>
<evidence type="ECO:0000256" key="1">
    <source>
        <dbReference type="SAM" id="Phobius"/>
    </source>
</evidence>
<dbReference type="RefSeq" id="WP_149475683.1">
    <property type="nucleotide sequence ID" value="NZ_JAGGMB010000004.1"/>
</dbReference>
<feature type="transmembrane region" description="Helical" evidence="1">
    <location>
        <begin position="38"/>
        <end position="61"/>
    </location>
</feature>
<dbReference type="AlphaFoldDB" id="A0A9X0YSF0"/>
<gene>
    <name evidence="2" type="ORF">J2Z64_001494</name>
</gene>
<dbReference type="OrthoDB" id="2438366at2"/>
<dbReference type="PROSITE" id="PS51257">
    <property type="entry name" value="PROKAR_LIPOPROTEIN"/>
    <property type="match status" value="1"/>
</dbReference>
<keyword evidence="1" id="KW-0472">Membrane</keyword>
<accession>A0A9X0YSF0</accession>
<dbReference type="Proteomes" id="UP001138793">
    <property type="component" value="Unassembled WGS sequence"/>
</dbReference>